<dbReference type="Gene3D" id="3.40.50.300">
    <property type="entry name" value="P-loop containing nucleotide triphosphate hydrolases"/>
    <property type="match status" value="1"/>
</dbReference>
<evidence type="ECO:0000313" key="2">
    <source>
        <dbReference type="EMBL" id="TKA34674.1"/>
    </source>
</evidence>
<proteinExistence type="predicted"/>
<dbReference type="GO" id="GO:0005524">
    <property type="term" value="F:ATP binding"/>
    <property type="evidence" value="ECO:0007669"/>
    <property type="project" value="InterPro"/>
</dbReference>
<dbReference type="Proteomes" id="UP000310066">
    <property type="component" value="Unassembled WGS sequence"/>
</dbReference>
<accession>A0A4U0UGP4</accession>
<dbReference type="SUPFAM" id="SSF52540">
    <property type="entry name" value="P-loop containing nucleoside triphosphate hydrolases"/>
    <property type="match status" value="1"/>
</dbReference>
<dbReference type="GO" id="GO:1990275">
    <property type="term" value="F:preribosome binding"/>
    <property type="evidence" value="ECO:0007669"/>
    <property type="project" value="TreeGrafter"/>
</dbReference>
<organism evidence="2 3">
    <name type="scientific">Friedmanniomyces endolithicus</name>
    <dbReference type="NCBI Taxonomy" id="329885"/>
    <lineage>
        <taxon>Eukaryota</taxon>
        <taxon>Fungi</taxon>
        <taxon>Dikarya</taxon>
        <taxon>Ascomycota</taxon>
        <taxon>Pezizomycotina</taxon>
        <taxon>Dothideomycetes</taxon>
        <taxon>Dothideomycetidae</taxon>
        <taxon>Mycosphaerellales</taxon>
        <taxon>Teratosphaeriaceae</taxon>
        <taxon>Friedmanniomyces</taxon>
    </lineage>
</organism>
<dbReference type="AlphaFoldDB" id="A0A4U0UGP4"/>
<dbReference type="GO" id="GO:0042254">
    <property type="term" value="P:ribosome biogenesis"/>
    <property type="evidence" value="ECO:0007669"/>
    <property type="project" value="TreeGrafter"/>
</dbReference>
<dbReference type="OrthoDB" id="2115716at2759"/>
<dbReference type="PANTHER" id="PTHR23077">
    <property type="entry name" value="AAA-FAMILY ATPASE"/>
    <property type="match status" value="1"/>
</dbReference>
<dbReference type="STRING" id="329885.A0A4U0UGP4"/>
<dbReference type="PANTHER" id="PTHR23077:SF132">
    <property type="entry name" value="ATP-DEPENDENT ZN PROTEASE"/>
    <property type="match status" value="1"/>
</dbReference>
<feature type="domain" description="ATPase AAA-type core" evidence="1">
    <location>
        <begin position="227"/>
        <end position="368"/>
    </location>
</feature>
<dbReference type="GO" id="GO:0016887">
    <property type="term" value="F:ATP hydrolysis activity"/>
    <property type="evidence" value="ECO:0007669"/>
    <property type="project" value="InterPro"/>
</dbReference>
<dbReference type="InterPro" id="IPR003959">
    <property type="entry name" value="ATPase_AAA_core"/>
</dbReference>
<dbReference type="GO" id="GO:0003723">
    <property type="term" value="F:RNA binding"/>
    <property type="evidence" value="ECO:0007669"/>
    <property type="project" value="TreeGrafter"/>
</dbReference>
<comment type="caution">
    <text evidence="2">The sequence shown here is derived from an EMBL/GenBank/DDBJ whole genome shotgun (WGS) entry which is preliminary data.</text>
</comment>
<protein>
    <recommendedName>
        <fullName evidence="1">ATPase AAA-type core domain-containing protein</fullName>
    </recommendedName>
</protein>
<reference evidence="2 3" key="1">
    <citation type="submission" date="2017-03" db="EMBL/GenBank/DDBJ databases">
        <title>Genomes of endolithic fungi from Antarctica.</title>
        <authorList>
            <person name="Coleine C."/>
            <person name="Masonjones S."/>
            <person name="Stajich J.E."/>
        </authorList>
    </citation>
    <scope>NUCLEOTIDE SEQUENCE [LARGE SCALE GENOMIC DNA]</scope>
    <source>
        <strain evidence="2 3">CCFEE 5311</strain>
    </source>
</reference>
<dbReference type="CDD" id="cd19481">
    <property type="entry name" value="RecA-like_protease"/>
    <property type="match status" value="1"/>
</dbReference>
<dbReference type="EMBL" id="NAJP01000078">
    <property type="protein sequence ID" value="TKA34674.1"/>
    <property type="molecule type" value="Genomic_DNA"/>
</dbReference>
<sequence>MTVGTLTARPGPPHNETATRYFEHSSAPRVNTDAVIVEALRADYPELHITVVPQQGNNLFAYASAGHASLAAIDKEKDRLTWKFFLPPASRLTGQRGALVDRVKLGRYLLDWQGKEFILCIADGRDGEMAYPSVTNQYILSASVEATNKLLFESGAWNSELHNEISVFDGGFWQKSAELWDSVQKSNWEDVILDENMKKAIISDVENFFDSRETYERLKVAWKRGIIYYGPPGNGKTVSASIPRFKLLMSVVAEHPQQISIKAMMNNLYKRKVPVPTLYVKTLNGFGGPEYSINQVFALARRTAPCYLIFEDLDSIINDSVRSYFLNAVDGIEKNDGILMVGSTNHLDRLDPGLAKRPSRFDRKYLFPNPNAAEREKYMVYWQHKLSDNHDLEFPDKLCPAVARITNGFSFAYLQEAMVASLLAIARDQDGFSERVCLECLEAHAQAAKGSMCDRDSKRPSKGLYDWVCMVRRQDDEDPDLDNYVLWREIKKQVRILKEELGEERGGK</sequence>
<dbReference type="Pfam" id="PF00004">
    <property type="entry name" value="AAA"/>
    <property type="match status" value="1"/>
</dbReference>
<name>A0A4U0UGP4_9PEZI</name>
<gene>
    <name evidence="2" type="ORF">B0A54_13818</name>
</gene>
<dbReference type="InterPro" id="IPR050168">
    <property type="entry name" value="AAA_ATPase_domain"/>
</dbReference>
<evidence type="ECO:0000259" key="1">
    <source>
        <dbReference type="Pfam" id="PF00004"/>
    </source>
</evidence>
<dbReference type="InterPro" id="IPR027417">
    <property type="entry name" value="P-loop_NTPase"/>
</dbReference>
<dbReference type="GO" id="GO:0005634">
    <property type="term" value="C:nucleus"/>
    <property type="evidence" value="ECO:0007669"/>
    <property type="project" value="TreeGrafter"/>
</dbReference>
<evidence type="ECO:0000313" key="3">
    <source>
        <dbReference type="Proteomes" id="UP000310066"/>
    </source>
</evidence>